<name>A0A3M7S689_BRAPC</name>
<comment type="caution">
    <text evidence="1">The sequence shown here is derived from an EMBL/GenBank/DDBJ whole genome shotgun (WGS) entry which is preliminary data.</text>
</comment>
<keyword evidence="2" id="KW-1185">Reference proteome</keyword>
<dbReference type="Proteomes" id="UP000276133">
    <property type="component" value="Unassembled WGS sequence"/>
</dbReference>
<gene>
    <name evidence="1" type="ORF">BpHYR1_034155</name>
</gene>
<protein>
    <submittedName>
        <fullName evidence="1">Uncharacterized protein</fullName>
    </submittedName>
</protein>
<proteinExistence type="predicted"/>
<reference evidence="1 2" key="1">
    <citation type="journal article" date="2018" name="Sci. Rep.">
        <title>Genomic signatures of local adaptation to the degree of environmental predictability in rotifers.</title>
        <authorList>
            <person name="Franch-Gras L."/>
            <person name="Hahn C."/>
            <person name="Garcia-Roger E.M."/>
            <person name="Carmona M.J."/>
            <person name="Serra M."/>
            <person name="Gomez A."/>
        </authorList>
    </citation>
    <scope>NUCLEOTIDE SEQUENCE [LARGE SCALE GENOMIC DNA]</scope>
    <source>
        <strain evidence="1">HYR1</strain>
    </source>
</reference>
<evidence type="ECO:0000313" key="2">
    <source>
        <dbReference type="Proteomes" id="UP000276133"/>
    </source>
</evidence>
<dbReference type="EMBL" id="REGN01001953">
    <property type="protein sequence ID" value="RNA31343.1"/>
    <property type="molecule type" value="Genomic_DNA"/>
</dbReference>
<evidence type="ECO:0000313" key="1">
    <source>
        <dbReference type="EMBL" id="RNA31343.1"/>
    </source>
</evidence>
<organism evidence="1 2">
    <name type="scientific">Brachionus plicatilis</name>
    <name type="common">Marine rotifer</name>
    <name type="synonym">Brachionus muelleri</name>
    <dbReference type="NCBI Taxonomy" id="10195"/>
    <lineage>
        <taxon>Eukaryota</taxon>
        <taxon>Metazoa</taxon>
        <taxon>Spiralia</taxon>
        <taxon>Gnathifera</taxon>
        <taxon>Rotifera</taxon>
        <taxon>Eurotatoria</taxon>
        <taxon>Monogononta</taxon>
        <taxon>Pseudotrocha</taxon>
        <taxon>Ploima</taxon>
        <taxon>Brachionidae</taxon>
        <taxon>Brachionus</taxon>
    </lineage>
</organism>
<accession>A0A3M7S689</accession>
<dbReference type="AlphaFoldDB" id="A0A3M7S689"/>
<sequence length="60" mass="7422">MRNVEMDIILIEFNAAIHRDNIKRFNMRLNEMKAKIRFTNMYDHFNKEDDFTYEKGDYKS</sequence>